<name>A0ABT1YQE2_9BACL</name>
<reference evidence="3 4" key="1">
    <citation type="submission" date="2022-08" db="EMBL/GenBank/DDBJ databases">
        <title>Paenibacillus endoradicis sp. nov., Paenibacillus radicibacter sp. nov and Paenibacillus pararadicis sp. nov., three cold-adapted plant growth-promoting bacteria isolated from root of Larix gmelinii in Great Khingan.</title>
        <authorList>
            <person name="Xue H."/>
        </authorList>
    </citation>
    <scope>NUCLEOTIDE SEQUENCE [LARGE SCALE GENOMIC DNA]</scope>
    <source>
        <strain evidence="3 4">N5-1-1-5</strain>
    </source>
</reference>
<dbReference type="PANTHER" id="PTHR12526">
    <property type="entry name" value="GLYCOSYLTRANSFERASE"/>
    <property type="match status" value="1"/>
</dbReference>
<evidence type="ECO:0000259" key="2">
    <source>
        <dbReference type="Pfam" id="PF13579"/>
    </source>
</evidence>
<dbReference type="PANTHER" id="PTHR12526:SF637">
    <property type="entry name" value="GLYCOSYLTRANSFERASE EPSF-RELATED"/>
    <property type="match status" value="1"/>
</dbReference>
<comment type="caution">
    <text evidence="3">The sequence shown here is derived from an EMBL/GenBank/DDBJ whole genome shotgun (WGS) entry which is preliminary data.</text>
</comment>
<dbReference type="InterPro" id="IPR028098">
    <property type="entry name" value="Glyco_trans_4-like_N"/>
</dbReference>
<feature type="domain" description="Glycosyl transferase family 1" evidence="1">
    <location>
        <begin position="183"/>
        <end position="302"/>
    </location>
</feature>
<dbReference type="Proteomes" id="UP001300012">
    <property type="component" value="Unassembled WGS sequence"/>
</dbReference>
<dbReference type="Gene3D" id="3.40.50.2000">
    <property type="entry name" value="Glycogen Phosphorylase B"/>
    <property type="match status" value="2"/>
</dbReference>
<protein>
    <submittedName>
        <fullName evidence="3">Glycosyltransferase family 1 protein</fullName>
    </submittedName>
</protein>
<dbReference type="SUPFAM" id="SSF53756">
    <property type="entry name" value="UDP-Glycosyltransferase/glycogen phosphorylase"/>
    <property type="match status" value="1"/>
</dbReference>
<evidence type="ECO:0000313" key="4">
    <source>
        <dbReference type="Proteomes" id="UP001300012"/>
    </source>
</evidence>
<gene>
    <name evidence="3" type="ORF">NV381_29790</name>
</gene>
<organism evidence="3 4">
    <name type="scientific">Paenibacillus radicis</name>
    <name type="common">ex Xue et al. 2023</name>
    <dbReference type="NCBI Taxonomy" id="2972489"/>
    <lineage>
        <taxon>Bacteria</taxon>
        <taxon>Bacillati</taxon>
        <taxon>Bacillota</taxon>
        <taxon>Bacilli</taxon>
        <taxon>Bacillales</taxon>
        <taxon>Paenibacillaceae</taxon>
        <taxon>Paenibacillus</taxon>
    </lineage>
</organism>
<dbReference type="InterPro" id="IPR001296">
    <property type="entry name" value="Glyco_trans_1"/>
</dbReference>
<proteinExistence type="predicted"/>
<sequence>MGGPIRILHVVVNMNRGGAETLLMNLYRNIDRSKVQFDFLTCNGGVFDAEIVELGGLIHRIPYVSDIGHFGYLKALDQFFAAHPIYKVVHSHMDKMSGWVLRSAKKAGIPMRIAHSHSTKSEGGIAKQIYKWFAGQFILPNATDLLACSNKAANWLFPTKTYKISILNNGIVPEQFAFSLQVKQEVRNELHISETNLVVGHVGRFDKPKNHAFLIDIFAELSKEKPDSILVLAGDGPLRLNIEKKVADLNLEEKVKFLGVRNDINRLLQAFDVFVFPSVHEGLPVTLIEAQGAGLPCVISDVISQEVDMEIGLIEYNPLLNSKIWVDKIKLAAAKKLSRNIPATTLSEKGYDIKKIAERTQDFYLVMSR</sequence>
<accession>A0ABT1YQE2</accession>
<evidence type="ECO:0000259" key="1">
    <source>
        <dbReference type="Pfam" id="PF00534"/>
    </source>
</evidence>
<dbReference type="EMBL" id="JANQBD010000027">
    <property type="protein sequence ID" value="MCR8635403.1"/>
    <property type="molecule type" value="Genomic_DNA"/>
</dbReference>
<dbReference type="Pfam" id="PF13579">
    <property type="entry name" value="Glyco_trans_4_4"/>
    <property type="match status" value="1"/>
</dbReference>
<keyword evidence="4" id="KW-1185">Reference proteome</keyword>
<dbReference type="Pfam" id="PF00534">
    <property type="entry name" value="Glycos_transf_1"/>
    <property type="match status" value="1"/>
</dbReference>
<dbReference type="CDD" id="cd03812">
    <property type="entry name" value="GT4_CapH-like"/>
    <property type="match status" value="1"/>
</dbReference>
<dbReference type="RefSeq" id="WP_258216948.1">
    <property type="nucleotide sequence ID" value="NZ_JANQBD010000027.1"/>
</dbReference>
<evidence type="ECO:0000313" key="3">
    <source>
        <dbReference type="EMBL" id="MCR8635403.1"/>
    </source>
</evidence>
<feature type="domain" description="Glycosyltransferase subfamily 4-like N-terminal" evidence="2">
    <location>
        <begin position="17"/>
        <end position="155"/>
    </location>
</feature>